<organism evidence="3 4">
    <name type="scientific">Penicillium arizonense</name>
    <dbReference type="NCBI Taxonomy" id="1835702"/>
    <lineage>
        <taxon>Eukaryota</taxon>
        <taxon>Fungi</taxon>
        <taxon>Dikarya</taxon>
        <taxon>Ascomycota</taxon>
        <taxon>Pezizomycotina</taxon>
        <taxon>Eurotiomycetes</taxon>
        <taxon>Eurotiomycetidae</taxon>
        <taxon>Eurotiales</taxon>
        <taxon>Aspergillaceae</taxon>
        <taxon>Penicillium</taxon>
    </lineage>
</organism>
<dbReference type="OrthoDB" id="498204at2759"/>
<dbReference type="Proteomes" id="UP000177622">
    <property type="component" value="Unassembled WGS sequence"/>
</dbReference>
<dbReference type="GO" id="GO:0005770">
    <property type="term" value="C:late endosome"/>
    <property type="evidence" value="ECO:0007669"/>
    <property type="project" value="TreeGrafter"/>
</dbReference>
<sequence>MSTVILGGGIIGTSIAYYLSANQPEGEIHIVEQSPELFSAASGYAAGFLARDWFVPSLAPLGALSFDLHKELAAENYGQKNWGFMNGTAFSLDTVSRQRQGAPRGDGSDDPTPVEWPKWLTKQKEGMIERISEEGTVAQVDPLRLSHYLMDGAISRGAKLHHPAKAAALVKDADGTITGVSIVSGDSKKESTIPCTNLVLSMGPWTPQIFKDLFPSSSISLDISPLAGYSLVVRSPRYTLEHQRNVHRGQSHAVFTTYPSSYGFSPEIFLREGGEIYIAGLNPTIKLPSRAEDINRLFDPREMQKLKDVTVRLLGGLAKDTEEAADKTTNLDDLEVLREGLCFRPVGSTGVPTIGEIENLSLGGGTRASPRGGVFIAAGHGPWGISLSLGTGKIISEMIKKQKTSVDVTGLAVTGKGSTSPL</sequence>
<dbReference type="GO" id="GO:0005829">
    <property type="term" value="C:cytosol"/>
    <property type="evidence" value="ECO:0007669"/>
    <property type="project" value="GOC"/>
</dbReference>
<dbReference type="STRING" id="1835702.A0A1F5LQ76"/>
<name>A0A1F5LQ76_PENAI</name>
<dbReference type="EMBL" id="LXJU01000005">
    <property type="protein sequence ID" value="OGE55051.1"/>
    <property type="molecule type" value="Genomic_DNA"/>
</dbReference>
<protein>
    <recommendedName>
        <fullName evidence="2">FAD dependent oxidoreductase domain-containing protein</fullName>
    </recommendedName>
</protein>
<proteinExistence type="predicted"/>
<dbReference type="GO" id="GO:0042147">
    <property type="term" value="P:retrograde transport, endosome to Golgi"/>
    <property type="evidence" value="ECO:0007669"/>
    <property type="project" value="TreeGrafter"/>
</dbReference>
<dbReference type="Gene3D" id="3.50.50.60">
    <property type="entry name" value="FAD/NAD(P)-binding domain"/>
    <property type="match status" value="3"/>
</dbReference>
<dbReference type="InterPro" id="IPR006076">
    <property type="entry name" value="FAD-dep_OxRdtase"/>
</dbReference>
<feature type="region of interest" description="Disordered" evidence="1">
    <location>
        <begin position="95"/>
        <end position="116"/>
    </location>
</feature>
<dbReference type="PANTHER" id="PTHR13847">
    <property type="entry name" value="SARCOSINE DEHYDROGENASE-RELATED"/>
    <property type="match status" value="1"/>
</dbReference>
<evidence type="ECO:0000259" key="2">
    <source>
        <dbReference type="Pfam" id="PF01266"/>
    </source>
</evidence>
<dbReference type="SUPFAM" id="SSF51905">
    <property type="entry name" value="FAD/NAD(P)-binding domain"/>
    <property type="match status" value="1"/>
</dbReference>
<comment type="caution">
    <text evidence="3">The sequence shown here is derived from an EMBL/GenBank/DDBJ whole genome shotgun (WGS) entry which is preliminary data.</text>
</comment>
<dbReference type="RefSeq" id="XP_022490481.1">
    <property type="nucleotide sequence ID" value="XM_022629917.1"/>
</dbReference>
<gene>
    <name evidence="3" type="ORF">PENARI_c005G08784</name>
</gene>
<evidence type="ECO:0000313" key="3">
    <source>
        <dbReference type="EMBL" id="OGE55051.1"/>
    </source>
</evidence>
<dbReference type="InterPro" id="IPR036188">
    <property type="entry name" value="FAD/NAD-bd_sf"/>
</dbReference>
<evidence type="ECO:0000256" key="1">
    <source>
        <dbReference type="SAM" id="MobiDB-lite"/>
    </source>
</evidence>
<feature type="domain" description="FAD dependent oxidoreductase" evidence="2">
    <location>
        <begin position="4"/>
        <end position="398"/>
    </location>
</feature>
<evidence type="ECO:0000313" key="4">
    <source>
        <dbReference type="Proteomes" id="UP000177622"/>
    </source>
</evidence>
<dbReference type="Gene3D" id="3.30.9.10">
    <property type="entry name" value="D-Amino Acid Oxidase, subunit A, domain 2"/>
    <property type="match status" value="1"/>
</dbReference>
<keyword evidence="4" id="KW-1185">Reference proteome</keyword>
<dbReference type="Pfam" id="PF01266">
    <property type="entry name" value="DAO"/>
    <property type="match status" value="1"/>
</dbReference>
<dbReference type="GeneID" id="34574651"/>
<reference evidence="3 4" key="1">
    <citation type="journal article" date="2016" name="Sci. Rep.">
        <title>Penicillium arizonense, a new, genome sequenced fungal species, reveals a high chemical diversity in secreted metabolites.</title>
        <authorList>
            <person name="Grijseels S."/>
            <person name="Nielsen J.C."/>
            <person name="Randelovic M."/>
            <person name="Nielsen J."/>
            <person name="Nielsen K.F."/>
            <person name="Workman M."/>
            <person name="Frisvad J.C."/>
        </authorList>
    </citation>
    <scope>NUCLEOTIDE SEQUENCE [LARGE SCALE GENOMIC DNA]</scope>
    <source>
        <strain evidence="3 4">CBS 141311</strain>
    </source>
</reference>
<dbReference type="PANTHER" id="PTHR13847:SF185">
    <property type="entry name" value="FAD DEPENDENT OXIDOREDUCTASE SUPERFAMILY (AFU_ORTHOLOGUE AFUA_3G02360)"/>
    <property type="match status" value="1"/>
</dbReference>
<dbReference type="AlphaFoldDB" id="A0A1F5LQ76"/>
<accession>A0A1F5LQ76</accession>